<comment type="caution">
    <text evidence="2">The sequence shown here is derived from an EMBL/GenBank/DDBJ whole genome shotgun (WGS) entry which is preliminary data.</text>
</comment>
<feature type="transmembrane region" description="Helical" evidence="1">
    <location>
        <begin position="20"/>
        <end position="38"/>
    </location>
</feature>
<reference evidence="2 3" key="1">
    <citation type="journal article" date="2020" name="Microb. Genom.">
        <title>Genetic diversity of clinical and environmental Mucorales isolates obtained from an investigation of mucormycosis cases among solid organ transplant recipients.</title>
        <authorList>
            <person name="Nguyen M.H."/>
            <person name="Kaul D."/>
            <person name="Muto C."/>
            <person name="Cheng S.J."/>
            <person name="Richter R.A."/>
            <person name="Bruno V.M."/>
            <person name="Liu G."/>
            <person name="Beyhan S."/>
            <person name="Sundermann A.J."/>
            <person name="Mounaud S."/>
            <person name="Pasculle A.W."/>
            <person name="Nierman W.C."/>
            <person name="Driscoll E."/>
            <person name="Cumbie R."/>
            <person name="Clancy C.J."/>
            <person name="Dupont C.L."/>
        </authorList>
    </citation>
    <scope>NUCLEOTIDE SEQUENCE [LARGE SCALE GENOMIC DNA]</scope>
    <source>
        <strain evidence="2 3">GL24</strain>
    </source>
</reference>
<keyword evidence="3" id="KW-1185">Reference proteome</keyword>
<accession>A0A9P6YHA4</accession>
<dbReference type="Proteomes" id="UP000740926">
    <property type="component" value="Unassembled WGS sequence"/>
</dbReference>
<proteinExistence type="predicted"/>
<name>A0A9P6YHA4_9FUNG</name>
<keyword evidence="1" id="KW-0812">Transmembrane</keyword>
<evidence type="ECO:0000256" key="1">
    <source>
        <dbReference type="SAM" id="Phobius"/>
    </source>
</evidence>
<evidence type="ECO:0000313" key="3">
    <source>
        <dbReference type="Proteomes" id="UP000740926"/>
    </source>
</evidence>
<dbReference type="EMBL" id="JAANIU010005298">
    <property type="protein sequence ID" value="KAG1548542.1"/>
    <property type="molecule type" value="Genomic_DNA"/>
</dbReference>
<keyword evidence="1" id="KW-1133">Transmembrane helix</keyword>
<dbReference type="AlphaFoldDB" id="A0A9P6YHA4"/>
<evidence type="ECO:0000313" key="2">
    <source>
        <dbReference type="EMBL" id="KAG1548542.1"/>
    </source>
</evidence>
<protein>
    <submittedName>
        <fullName evidence="2">Uncharacterized protein</fullName>
    </submittedName>
</protein>
<gene>
    <name evidence="2" type="ORF">G6F50_013437</name>
</gene>
<organism evidence="2 3">
    <name type="scientific">Rhizopus delemar</name>
    <dbReference type="NCBI Taxonomy" id="936053"/>
    <lineage>
        <taxon>Eukaryota</taxon>
        <taxon>Fungi</taxon>
        <taxon>Fungi incertae sedis</taxon>
        <taxon>Mucoromycota</taxon>
        <taxon>Mucoromycotina</taxon>
        <taxon>Mucoromycetes</taxon>
        <taxon>Mucorales</taxon>
        <taxon>Mucorineae</taxon>
        <taxon>Rhizopodaceae</taxon>
        <taxon>Rhizopus</taxon>
    </lineage>
</organism>
<sequence length="123" mass="13420">MTSAAGPAELQPRGRLQSAYMMWGVGAVVACALAKTGLLRAPYSLGERWSDGWRAANSGVLIETRTRATRLRGRVLCACGTGASLTSHRSSIDIRLIAFSHSRIRRMGGARHTRQQVRDVRRA</sequence>
<keyword evidence="1" id="KW-0472">Membrane</keyword>